<evidence type="ECO:0000313" key="5">
    <source>
        <dbReference type="EMBL" id="CRG86797.1"/>
    </source>
</evidence>
<keyword evidence="2" id="KW-0539">Nucleus</keyword>
<protein>
    <recommendedName>
        <fullName evidence="4">RanBD1 domain-containing protein</fullName>
    </recommendedName>
</protein>
<dbReference type="PANTHER" id="PTHR23138">
    <property type="entry name" value="RAN BINDING PROTEIN"/>
    <property type="match status" value="1"/>
</dbReference>
<dbReference type="STRING" id="28573.A0A0U1LTQ8"/>
<feature type="region of interest" description="Disordered" evidence="3">
    <location>
        <begin position="242"/>
        <end position="273"/>
    </location>
</feature>
<keyword evidence="6" id="KW-1185">Reference proteome</keyword>
<feature type="compositionally biased region" description="Polar residues" evidence="3">
    <location>
        <begin position="242"/>
        <end position="255"/>
    </location>
</feature>
<dbReference type="GO" id="GO:0005634">
    <property type="term" value="C:nucleus"/>
    <property type="evidence" value="ECO:0007669"/>
    <property type="project" value="UniProtKB-SubCell"/>
</dbReference>
<feature type="compositionally biased region" description="Basic and acidic residues" evidence="3">
    <location>
        <begin position="17"/>
        <end position="36"/>
    </location>
</feature>
<feature type="compositionally biased region" description="Acidic residues" evidence="3">
    <location>
        <begin position="79"/>
        <end position="88"/>
    </location>
</feature>
<dbReference type="Proteomes" id="UP000054383">
    <property type="component" value="Unassembled WGS sequence"/>
</dbReference>
<feature type="region of interest" description="Disordered" evidence="3">
    <location>
        <begin position="325"/>
        <end position="362"/>
    </location>
</feature>
<dbReference type="CDD" id="cd13180">
    <property type="entry name" value="RanBD_RanBP3"/>
    <property type="match status" value="1"/>
</dbReference>
<feature type="region of interest" description="Disordered" evidence="3">
    <location>
        <begin position="1"/>
        <end position="197"/>
    </location>
</feature>
<dbReference type="EMBL" id="CVMT01000003">
    <property type="protein sequence ID" value="CRG86797.1"/>
    <property type="molecule type" value="Genomic_DNA"/>
</dbReference>
<accession>A0A0U1LTQ8</accession>
<feature type="compositionally biased region" description="Low complexity" evidence="3">
    <location>
        <begin position="325"/>
        <end position="338"/>
    </location>
</feature>
<organism evidence="5 6">
    <name type="scientific">Talaromyces islandicus</name>
    <name type="common">Penicillium islandicum</name>
    <dbReference type="NCBI Taxonomy" id="28573"/>
    <lineage>
        <taxon>Eukaryota</taxon>
        <taxon>Fungi</taxon>
        <taxon>Dikarya</taxon>
        <taxon>Ascomycota</taxon>
        <taxon>Pezizomycotina</taxon>
        <taxon>Eurotiomycetes</taxon>
        <taxon>Eurotiomycetidae</taxon>
        <taxon>Eurotiales</taxon>
        <taxon>Trichocomaceae</taxon>
        <taxon>Talaromyces</taxon>
        <taxon>Talaromyces sect. Islandici</taxon>
    </lineage>
</organism>
<dbReference type="PROSITE" id="PS50196">
    <property type="entry name" value="RANBD1"/>
    <property type="match status" value="1"/>
</dbReference>
<name>A0A0U1LTQ8_TALIS</name>
<dbReference type="SUPFAM" id="SSF50729">
    <property type="entry name" value="PH domain-like"/>
    <property type="match status" value="1"/>
</dbReference>
<dbReference type="OMA" id="LFKGMRC"/>
<dbReference type="Pfam" id="PF00638">
    <property type="entry name" value="Ran_BP1"/>
    <property type="match status" value="1"/>
</dbReference>
<evidence type="ECO:0000313" key="6">
    <source>
        <dbReference type="Proteomes" id="UP000054383"/>
    </source>
</evidence>
<evidence type="ECO:0000256" key="3">
    <source>
        <dbReference type="SAM" id="MobiDB-lite"/>
    </source>
</evidence>
<gene>
    <name evidence="5" type="ORF">PISL3812_03809</name>
</gene>
<dbReference type="OrthoDB" id="185618at2759"/>
<comment type="subcellular location">
    <subcellularLocation>
        <location evidence="1">Nucleus</location>
    </subcellularLocation>
</comment>
<dbReference type="PANTHER" id="PTHR23138:SF142">
    <property type="entry name" value="RAN-BINDING PROTEIN 3B-RELATED"/>
    <property type="match status" value="1"/>
</dbReference>
<dbReference type="InterPro" id="IPR011993">
    <property type="entry name" value="PH-like_dom_sf"/>
</dbReference>
<dbReference type="InterPro" id="IPR000156">
    <property type="entry name" value="Ran_bind_dom"/>
</dbReference>
<feature type="domain" description="RanBD1" evidence="4">
    <location>
        <begin position="354"/>
        <end position="493"/>
    </location>
</feature>
<feature type="compositionally biased region" description="Acidic residues" evidence="3">
    <location>
        <begin position="339"/>
        <end position="350"/>
    </location>
</feature>
<evidence type="ECO:0000256" key="2">
    <source>
        <dbReference type="ARBA" id="ARBA00023242"/>
    </source>
</evidence>
<feature type="compositionally biased region" description="Basic and acidic residues" evidence="3">
    <location>
        <begin position="139"/>
        <end position="185"/>
    </location>
</feature>
<reference evidence="5 6" key="1">
    <citation type="submission" date="2015-04" db="EMBL/GenBank/DDBJ databases">
        <authorList>
            <person name="Syromyatnikov M.Y."/>
            <person name="Popov V.N."/>
        </authorList>
    </citation>
    <scope>NUCLEOTIDE SEQUENCE [LARGE SCALE GENOMIC DNA]</scope>
    <source>
        <strain evidence="5">WF-38-12</strain>
    </source>
</reference>
<evidence type="ECO:0000256" key="1">
    <source>
        <dbReference type="ARBA" id="ARBA00004123"/>
    </source>
</evidence>
<dbReference type="Gene3D" id="2.30.29.30">
    <property type="entry name" value="Pleckstrin-homology domain (PH domain)/Phosphotyrosine-binding domain (PTB)"/>
    <property type="match status" value="1"/>
</dbReference>
<feature type="compositionally biased region" description="Basic and acidic residues" evidence="3">
    <location>
        <begin position="102"/>
        <end position="129"/>
    </location>
</feature>
<dbReference type="SMART" id="SM00160">
    <property type="entry name" value="RanBD"/>
    <property type="match status" value="1"/>
</dbReference>
<dbReference type="InterPro" id="IPR045255">
    <property type="entry name" value="RanBP1-like"/>
</dbReference>
<evidence type="ECO:0000259" key="4">
    <source>
        <dbReference type="PROSITE" id="PS50196"/>
    </source>
</evidence>
<proteinExistence type="predicted"/>
<dbReference type="AlphaFoldDB" id="A0A0U1LTQ8"/>
<sequence>MAAEAEKGVSTPSEEVNIAREDDAKTTSDNDTAERPVRRKLKETRITSDSHAAAEGNSSDEGSANRGRLTTKRSRDDMQADEDEDDVEQGSGNGHRRKRSRDSKDGEAGIEKEDVRKSTPEPTHNDESSHILSPKKKRSLDQLVKDSENVTSEDKENVEKSDKSQAEGEREKKRHRDASEERRDAAAASTKSSLPKSFLNTSAISPFASLGAQSTEGEEAKNKVTSSSSFAASGLASFAKSEQSPFGTLGSSTPSVFKAADSASSEKPATSGFAAAAGASPFASTAASGFASLGSGLGSGFGGGFGSGSAGKLSSFASASGPAFGGSSTSKPFGAAADSDAEEDEGEEDNAVASFEKEKEDERFYEQQIETGEEEEQTYFSSKAKLFHFTNKEWKERGVGTFKINVKEEAGAENDKVSARMIMRADGVLRVMLNSPIFKGMPVGDVTGEEPKTKQLNLASIENGTTTPLLLRLGRPESAKELYHIICDLQKRL</sequence>